<comment type="caution">
    <text evidence="2">The sequence shown here is derived from an EMBL/GenBank/DDBJ whole genome shotgun (WGS) entry which is preliminary data.</text>
</comment>
<accession>A0A8H6S7J3</accession>
<name>A0A8H6S7J3_MYCCL</name>
<dbReference type="AlphaFoldDB" id="A0A8H6S7J3"/>
<feature type="domain" description="F-box" evidence="1">
    <location>
        <begin position="8"/>
        <end position="61"/>
    </location>
</feature>
<dbReference type="InterPro" id="IPR001810">
    <property type="entry name" value="F-box_dom"/>
</dbReference>
<protein>
    <submittedName>
        <fullName evidence="2">F-box domain-containing protein</fullName>
    </submittedName>
</protein>
<organism evidence="2 3">
    <name type="scientific">Mycena chlorophos</name>
    <name type="common">Agaric fungus</name>
    <name type="synonym">Agaricus chlorophos</name>
    <dbReference type="NCBI Taxonomy" id="658473"/>
    <lineage>
        <taxon>Eukaryota</taxon>
        <taxon>Fungi</taxon>
        <taxon>Dikarya</taxon>
        <taxon>Basidiomycota</taxon>
        <taxon>Agaricomycotina</taxon>
        <taxon>Agaricomycetes</taxon>
        <taxon>Agaricomycetidae</taxon>
        <taxon>Agaricales</taxon>
        <taxon>Marasmiineae</taxon>
        <taxon>Mycenaceae</taxon>
        <taxon>Mycena</taxon>
    </lineage>
</organism>
<evidence type="ECO:0000259" key="1">
    <source>
        <dbReference type="Pfam" id="PF12937"/>
    </source>
</evidence>
<evidence type="ECO:0000313" key="2">
    <source>
        <dbReference type="EMBL" id="KAF7293842.1"/>
    </source>
</evidence>
<reference evidence="2" key="1">
    <citation type="submission" date="2020-05" db="EMBL/GenBank/DDBJ databases">
        <title>Mycena genomes resolve the evolution of fungal bioluminescence.</title>
        <authorList>
            <person name="Tsai I.J."/>
        </authorList>
    </citation>
    <scope>NUCLEOTIDE SEQUENCE</scope>
    <source>
        <strain evidence="2">110903Hualien_Pintung</strain>
    </source>
</reference>
<dbReference type="SUPFAM" id="SSF52047">
    <property type="entry name" value="RNI-like"/>
    <property type="match status" value="1"/>
</dbReference>
<dbReference type="Pfam" id="PF12937">
    <property type="entry name" value="F-box-like"/>
    <property type="match status" value="1"/>
</dbReference>
<dbReference type="Proteomes" id="UP000613580">
    <property type="component" value="Unassembled WGS sequence"/>
</dbReference>
<dbReference type="OrthoDB" id="3365698at2759"/>
<keyword evidence="3" id="KW-1185">Reference proteome</keyword>
<proteinExistence type="predicted"/>
<dbReference type="Gene3D" id="3.80.10.10">
    <property type="entry name" value="Ribonuclease Inhibitor"/>
    <property type="match status" value="1"/>
</dbReference>
<dbReference type="InterPro" id="IPR036047">
    <property type="entry name" value="F-box-like_dom_sf"/>
</dbReference>
<dbReference type="InterPro" id="IPR032675">
    <property type="entry name" value="LRR_dom_sf"/>
</dbReference>
<evidence type="ECO:0000313" key="3">
    <source>
        <dbReference type="Proteomes" id="UP000613580"/>
    </source>
</evidence>
<dbReference type="SUPFAM" id="SSF81383">
    <property type="entry name" value="F-box domain"/>
    <property type="match status" value="1"/>
</dbReference>
<gene>
    <name evidence="2" type="ORF">HMN09_01180100</name>
</gene>
<sequence length="439" mass="48660">MAQTGFPLPPELISEIFSWLPSTPLNSAAPPAALPAALLLPQVCREWRAISQTTPSLWRCLAVHLLDVVSEFRNAGLRTTLKAWLEPRRTNELEIELVCAAWDIPSAFTMEMVLIGAAARMRSLTLKTTRFGLRSLDVLRIELPSLERFSAHARNTGDPLSLNFEYLKNSPQLKDVALDSNLFVDPEATFIPWSALTRLSLQLHPTAAAAILRLTPLLEEFTLAFPSERWSASEDAPLPILLRHLRKLDIHRCNGTQILNYLRCPTLRDLVVMVPYGAEHVDNLLGFLTRADGDCALKRFKLHYAPQNSTDDLRSVLGAPQMAALEELLFTCTFFPSLVAVLSSDSRDATGTGILPSLKSLEITTDAFTIPDLHPVIAILDQRRGMESFRLIFAAKLARTELSAEVKAGLTGLKEKGMEVLVGVLEMYRIGKIGKVLFS</sequence>
<dbReference type="Gene3D" id="1.20.1280.50">
    <property type="match status" value="1"/>
</dbReference>
<dbReference type="EMBL" id="JACAZE010000020">
    <property type="protein sequence ID" value="KAF7293842.1"/>
    <property type="molecule type" value="Genomic_DNA"/>
</dbReference>